<comment type="caution">
    <text evidence="1">The sequence shown here is derived from an EMBL/GenBank/DDBJ whole genome shotgun (WGS) entry which is preliminary data.</text>
</comment>
<keyword evidence="2" id="KW-1185">Reference proteome</keyword>
<name>A0ACB9LCL1_BAUVA</name>
<gene>
    <name evidence="1" type="ORF">L6164_030400</name>
</gene>
<dbReference type="EMBL" id="CM039437">
    <property type="protein sequence ID" value="KAI4307186.1"/>
    <property type="molecule type" value="Genomic_DNA"/>
</dbReference>
<organism evidence="1 2">
    <name type="scientific">Bauhinia variegata</name>
    <name type="common">Purple orchid tree</name>
    <name type="synonym">Phanera variegata</name>
    <dbReference type="NCBI Taxonomy" id="167791"/>
    <lineage>
        <taxon>Eukaryota</taxon>
        <taxon>Viridiplantae</taxon>
        <taxon>Streptophyta</taxon>
        <taxon>Embryophyta</taxon>
        <taxon>Tracheophyta</taxon>
        <taxon>Spermatophyta</taxon>
        <taxon>Magnoliopsida</taxon>
        <taxon>eudicotyledons</taxon>
        <taxon>Gunneridae</taxon>
        <taxon>Pentapetalae</taxon>
        <taxon>rosids</taxon>
        <taxon>fabids</taxon>
        <taxon>Fabales</taxon>
        <taxon>Fabaceae</taxon>
        <taxon>Cercidoideae</taxon>
        <taxon>Cercideae</taxon>
        <taxon>Bauhiniinae</taxon>
        <taxon>Bauhinia</taxon>
    </lineage>
</organism>
<proteinExistence type="predicted"/>
<accession>A0ACB9LCL1</accession>
<evidence type="ECO:0000313" key="2">
    <source>
        <dbReference type="Proteomes" id="UP000828941"/>
    </source>
</evidence>
<protein>
    <submittedName>
        <fullName evidence="1">Uncharacterized protein</fullName>
    </submittedName>
</protein>
<sequence>MSLCDSKMKLQAEKKKDQKKPSTPMPPLKLERKTSIESEPKTLLREEINLAREAALKVMNTHTNEEALQIFLTGLVPIKSTRKANEDGAAGSECEEE</sequence>
<reference evidence="1 2" key="1">
    <citation type="journal article" date="2022" name="DNA Res.">
        <title>Chromosomal-level genome assembly of the orchid tree Bauhinia variegata (Leguminosae; Cercidoideae) supports the allotetraploid origin hypothesis of Bauhinia.</title>
        <authorList>
            <person name="Zhong Y."/>
            <person name="Chen Y."/>
            <person name="Zheng D."/>
            <person name="Pang J."/>
            <person name="Liu Y."/>
            <person name="Luo S."/>
            <person name="Meng S."/>
            <person name="Qian L."/>
            <person name="Wei D."/>
            <person name="Dai S."/>
            <person name="Zhou R."/>
        </authorList>
    </citation>
    <scope>NUCLEOTIDE SEQUENCE [LARGE SCALE GENOMIC DNA]</scope>
    <source>
        <strain evidence="1">BV-YZ2020</strain>
    </source>
</reference>
<dbReference type="Proteomes" id="UP000828941">
    <property type="component" value="Chromosome 12"/>
</dbReference>
<evidence type="ECO:0000313" key="1">
    <source>
        <dbReference type="EMBL" id="KAI4307186.1"/>
    </source>
</evidence>